<dbReference type="Gene3D" id="2.60.120.700">
    <property type="entry name" value="Peptidase G1"/>
    <property type="match status" value="1"/>
</dbReference>
<dbReference type="GO" id="GO:0030246">
    <property type="term" value="F:carbohydrate binding"/>
    <property type="evidence" value="ECO:0007669"/>
    <property type="project" value="UniProtKB-KW"/>
</dbReference>
<dbReference type="OrthoDB" id="2862635at2759"/>
<evidence type="ECO:0000256" key="1">
    <source>
        <dbReference type="PIRSR" id="PIRSR600250-50"/>
    </source>
</evidence>
<keyword evidence="3" id="KW-0430">Lectin</keyword>
<dbReference type="PRINTS" id="PR00977">
    <property type="entry name" value="SCYTLDPTASE"/>
</dbReference>
<dbReference type="EMBL" id="JH711573">
    <property type="protein sequence ID" value="EIW87318.1"/>
    <property type="molecule type" value="Genomic_DNA"/>
</dbReference>
<dbReference type="GO" id="GO:0070007">
    <property type="term" value="F:glutamic-type endopeptidase activity"/>
    <property type="evidence" value="ECO:0007669"/>
    <property type="project" value="InterPro"/>
</dbReference>
<proteinExistence type="predicted"/>
<dbReference type="InterPro" id="IPR038656">
    <property type="entry name" value="Peptidase_G1_sf"/>
</dbReference>
<dbReference type="InterPro" id="IPR013320">
    <property type="entry name" value="ConA-like_dom_sf"/>
</dbReference>
<dbReference type="Proteomes" id="UP000053558">
    <property type="component" value="Unassembled WGS sequence"/>
</dbReference>
<feature type="active site" description="Proton acceptor" evidence="1">
    <location>
        <position position="170"/>
    </location>
</feature>
<evidence type="ECO:0000256" key="2">
    <source>
        <dbReference type="SAM" id="SignalP"/>
    </source>
</evidence>
<dbReference type="Pfam" id="PF01828">
    <property type="entry name" value="Peptidase_A4"/>
    <property type="match status" value="1"/>
</dbReference>
<comment type="caution">
    <text evidence="3">The sequence shown here is derived from an EMBL/GenBank/DDBJ whole genome shotgun (WGS) entry which is preliminary data.</text>
</comment>
<dbReference type="CDD" id="cd13426">
    <property type="entry name" value="Peptidase_G1"/>
    <property type="match status" value="1"/>
</dbReference>
<dbReference type="PANTHER" id="PTHR37536:SF1">
    <property type="entry name" value="ASPERGILLOPEPSIN, PUTAITVE (AFU_ORTHOLOGUE AFUA_7G01200)"/>
    <property type="match status" value="1"/>
</dbReference>
<name>A0A5M3N7Q1_CONPW</name>
<feature type="chain" id="PRO_5024340451" evidence="2">
    <location>
        <begin position="16"/>
        <end position="233"/>
    </location>
</feature>
<sequence length="233" mass="24385">MASFIVLALTASALAIGHQGQVVKINPKNGNATYDVQSSNWAGAVIQAAPGTYQAVTGTFTVPSSSGSGSAAIWVGIDGAGSDCGVILQTGIVANSDNTYYSWYEWFPDPSYNFNNINFAAGDVVKLTATAHSTTTGTVTIENQTNGQSVTQDVSSTHALCQEYAEWIVEDYEVGSGQAQFDDFGTVTFSSAQAQTGSGYAGPDGATIWDIWQNNVQLTQSSVQNGNVVVSHT</sequence>
<keyword evidence="4" id="KW-1185">Reference proteome</keyword>
<dbReference type="RefSeq" id="XP_007763846.1">
    <property type="nucleotide sequence ID" value="XM_007765656.1"/>
</dbReference>
<evidence type="ECO:0000313" key="4">
    <source>
        <dbReference type="Proteomes" id="UP000053558"/>
    </source>
</evidence>
<protein>
    <submittedName>
        <fullName evidence="3">Concanavalin A-like lectin glucanase</fullName>
    </submittedName>
</protein>
<dbReference type="PANTHER" id="PTHR37536">
    <property type="entry name" value="PUTATIVE (AFU_ORTHOLOGUE AFUA_3G02970)-RELATED"/>
    <property type="match status" value="1"/>
</dbReference>
<accession>A0A5M3N7Q1</accession>
<evidence type="ECO:0000313" key="3">
    <source>
        <dbReference type="EMBL" id="EIW87318.1"/>
    </source>
</evidence>
<dbReference type="KEGG" id="cput:CONPUDRAFT_161886"/>
<dbReference type="GeneID" id="19204615"/>
<dbReference type="SUPFAM" id="SSF49899">
    <property type="entry name" value="Concanavalin A-like lectins/glucanases"/>
    <property type="match status" value="1"/>
</dbReference>
<feature type="signal peptide" evidence="2">
    <location>
        <begin position="1"/>
        <end position="15"/>
    </location>
</feature>
<organism evidence="3 4">
    <name type="scientific">Coniophora puteana (strain RWD-64-598)</name>
    <name type="common">Brown rot fungus</name>
    <dbReference type="NCBI Taxonomy" id="741705"/>
    <lineage>
        <taxon>Eukaryota</taxon>
        <taxon>Fungi</taxon>
        <taxon>Dikarya</taxon>
        <taxon>Basidiomycota</taxon>
        <taxon>Agaricomycotina</taxon>
        <taxon>Agaricomycetes</taxon>
        <taxon>Agaricomycetidae</taxon>
        <taxon>Boletales</taxon>
        <taxon>Coniophorineae</taxon>
        <taxon>Coniophoraceae</taxon>
        <taxon>Coniophora</taxon>
    </lineage>
</organism>
<dbReference type="GO" id="GO:0006508">
    <property type="term" value="P:proteolysis"/>
    <property type="evidence" value="ECO:0007669"/>
    <property type="project" value="InterPro"/>
</dbReference>
<gene>
    <name evidence="3" type="ORF">CONPUDRAFT_161886</name>
</gene>
<reference evidence="4" key="1">
    <citation type="journal article" date="2012" name="Science">
        <title>The Paleozoic origin of enzymatic lignin decomposition reconstructed from 31 fungal genomes.</title>
        <authorList>
            <person name="Floudas D."/>
            <person name="Binder M."/>
            <person name="Riley R."/>
            <person name="Barry K."/>
            <person name="Blanchette R.A."/>
            <person name="Henrissat B."/>
            <person name="Martinez A.T."/>
            <person name="Otillar R."/>
            <person name="Spatafora J.W."/>
            <person name="Yadav J.S."/>
            <person name="Aerts A."/>
            <person name="Benoit I."/>
            <person name="Boyd A."/>
            <person name="Carlson A."/>
            <person name="Copeland A."/>
            <person name="Coutinho P.M."/>
            <person name="de Vries R.P."/>
            <person name="Ferreira P."/>
            <person name="Findley K."/>
            <person name="Foster B."/>
            <person name="Gaskell J."/>
            <person name="Glotzer D."/>
            <person name="Gorecki P."/>
            <person name="Heitman J."/>
            <person name="Hesse C."/>
            <person name="Hori C."/>
            <person name="Igarashi K."/>
            <person name="Jurgens J.A."/>
            <person name="Kallen N."/>
            <person name="Kersten P."/>
            <person name="Kohler A."/>
            <person name="Kuees U."/>
            <person name="Kumar T.K.A."/>
            <person name="Kuo A."/>
            <person name="LaButti K."/>
            <person name="Larrondo L.F."/>
            <person name="Lindquist E."/>
            <person name="Ling A."/>
            <person name="Lombard V."/>
            <person name="Lucas S."/>
            <person name="Lundell T."/>
            <person name="Martin R."/>
            <person name="McLaughlin D.J."/>
            <person name="Morgenstern I."/>
            <person name="Morin E."/>
            <person name="Murat C."/>
            <person name="Nagy L.G."/>
            <person name="Nolan M."/>
            <person name="Ohm R.A."/>
            <person name="Patyshakuliyeva A."/>
            <person name="Rokas A."/>
            <person name="Ruiz-Duenas F.J."/>
            <person name="Sabat G."/>
            <person name="Salamov A."/>
            <person name="Samejima M."/>
            <person name="Schmutz J."/>
            <person name="Slot J.C."/>
            <person name="St John F."/>
            <person name="Stenlid J."/>
            <person name="Sun H."/>
            <person name="Sun S."/>
            <person name="Syed K."/>
            <person name="Tsang A."/>
            <person name="Wiebenga A."/>
            <person name="Young D."/>
            <person name="Pisabarro A."/>
            <person name="Eastwood D.C."/>
            <person name="Martin F."/>
            <person name="Cullen D."/>
            <person name="Grigoriev I.V."/>
            <person name="Hibbett D.S."/>
        </authorList>
    </citation>
    <scope>NUCLEOTIDE SEQUENCE [LARGE SCALE GENOMIC DNA]</scope>
    <source>
        <strain evidence="4">RWD-64-598 SS2</strain>
    </source>
</reference>
<dbReference type="AlphaFoldDB" id="A0A5M3N7Q1"/>
<dbReference type="InterPro" id="IPR000250">
    <property type="entry name" value="Peptidase_G1"/>
</dbReference>
<keyword evidence="2" id="KW-0732">Signal</keyword>